<evidence type="ECO:0000313" key="2">
    <source>
        <dbReference type="EMBL" id="CAH3150930.1"/>
    </source>
</evidence>
<dbReference type="EMBL" id="CALNXK010000090">
    <property type="protein sequence ID" value="CAH3150930.1"/>
    <property type="molecule type" value="Genomic_DNA"/>
</dbReference>
<evidence type="ECO:0000256" key="1">
    <source>
        <dbReference type="SAM" id="Phobius"/>
    </source>
</evidence>
<evidence type="ECO:0000313" key="3">
    <source>
        <dbReference type="Proteomes" id="UP001159405"/>
    </source>
</evidence>
<feature type="non-terminal residue" evidence="2">
    <location>
        <position position="180"/>
    </location>
</feature>
<keyword evidence="1" id="KW-0812">Transmembrane</keyword>
<keyword evidence="1" id="KW-0472">Membrane</keyword>
<comment type="caution">
    <text evidence="2">The sequence shown here is derived from an EMBL/GenBank/DDBJ whole genome shotgun (WGS) entry which is preliminary data.</text>
</comment>
<proteinExistence type="predicted"/>
<reference evidence="2 3" key="1">
    <citation type="submission" date="2022-05" db="EMBL/GenBank/DDBJ databases">
        <authorList>
            <consortium name="Genoscope - CEA"/>
            <person name="William W."/>
        </authorList>
    </citation>
    <scope>NUCLEOTIDE SEQUENCE [LARGE SCALE GENOMIC DNA]</scope>
</reference>
<keyword evidence="1" id="KW-1133">Transmembrane helix</keyword>
<sequence length="180" mass="20773">GTDSRTLSSKDCFDHIRSMSFLHVKLRMAVVFFILISVVFFDVMANKKNSINRGHCNRAWKSVVNSRSHLCRKNESNVTIWLNNSEGEYEGILLMFNQTHCEASLLSETKIQEITEACNVTQRKRRHHTKKKGAQIPVDERLQVTIEGQDESSRYEIGLKISQVSFFLHSQANYYSISEK</sequence>
<feature type="transmembrane region" description="Helical" evidence="1">
    <location>
        <begin position="26"/>
        <end position="45"/>
    </location>
</feature>
<organism evidence="2 3">
    <name type="scientific">Porites lobata</name>
    <dbReference type="NCBI Taxonomy" id="104759"/>
    <lineage>
        <taxon>Eukaryota</taxon>
        <taxon>Metazoa</taxon>
        <taxon>Cnidaria</taxon>
        <taxon>Anthozoa</taxon>
        <taxon>Hexacorallia</taxon>
        <taxon>Scleractinia</taxon>
        <taxon>Fungiina</taxon>
        <taxon>Poritidae</taxon>
        <taxon>Porites</taxon>
    </lineage>
</organism>
<dbReference type="Proteomes" id="UP001159405">
    <property type="component" value="Unassembled WGS sequence"/>
</dbReference>
<accession>A0ABN8PV56</accession>
<protein>
    <submittedName>
        <fullName evidence="2">Uncharacterized protein</fullName>
    </submittedName>
</protein>
<gene>
    <name evidence="2" type="ORF">PLOB_00048342</name>
</gene>
<keyword evidence="3" id="KW-1185">Reference proteome</keyword>
<name>A0ABN8PV56_9CNID</name>
<feature type="non-terminal residue" evidence="2">
    <location>
        <position position="1"/>
    </location>
</feature>